<organism evidence="2 3">
    <name type="scientific">Algoriphagus locisalis</name>
    <dbReference type="NCBI Taxonomy" id="305507"/>
    <lineage>
        <taxon>Bacteria</taxon>
        <taxon>Pseudomonadati</taxon>
        <taxon>Bacteroidota</taxon>
        <taxon>Cytophagia</taxon>
        <taxon>Cytophagales</taxon>
        <taxon>Cyclobacteriaceae</taxon>
        <taxon>Algoriphagus</taxon>
    </lineage>
</organism>
<feature type="domain" description="Sugar 3,4-ketoisomerase QdtA cupin" evidence="1">
    <location>
        <begin position="12"/>
        <end position="136"/>
    </location>
</feature>
<proteinExistence type="predicted"/>
<evidence type="ECO:0000313" key="2">
    <source>
        <dbReference type="EMBL" id="SFU17853.1"/>
    </source>
</evidence>
<dbReference type="CDD" id="cd20292">
    <property type="entry name" value="cupin_QdtA-like"/>
    <property type="match status" value="1"/>
</dbReference>
<dbReference type="InterPro" id="IPR011051">
    <property type="entry name" value="RmlC_Cupin_sf"/>
</dbReference>
<dbReference type="Pfam" id="PF05523">
    <property type="entry name" value="FdtA"/>
    <property type="match status" value="1"/>
</dbReference>
<evidence type="ECO:0000313" key="3">
    <source>
        <dbReference type="Proteomes" id="UP000199673"/>
    </source>
</evidence>
<dbReference type="Proteomes" id="UP000199673">
    <property type="component" value="Unassembled WGS sequence"/>
</dbReference>
<dbReference type="OrthoDB" id="9795513at2"/>
<sequence length="141" mass="15864">MPESIISKSPYLFTLPGNSSETGSLTFWENLELFPEGIQRCFWISGVKEGETRGNHAHWEESQVVVAVAGKVLLEIQSVQGETFKFTLDSPNQAVFIPPLNWLIARFSTNSVLLGMSDQAFSEDDYIRDLEYFGKLQEGNI</sequence>
<dbReference type="SUPFAM" id="SSF51182">
    <property type="entry name" value="RmlC-like cupins"/>
    <property type="match status" value="1"/>
</dbReference>
<dbReference type="EMBL" id="FPBF01000009">
    <property type="protein sequence ID" value="SFU17853.1"/>
    <property type="molecule type" value="Genomic_DNA"/>
</dbReference>
<dbReference type="InterPro" id="IPR008894">
    <property type="entry name" value="QdtA_cupin_dom"/>
</dbReference>
<accession>A0A1I7E1X8</accession>
<protein>
    <submittedName>
        <fullName evidence="2">WxcM-like, C-terminal</fullName>
    </submittedName>
</protein>
<reference evidence="3" key="1">
    <citation type="submission" date="2016-10" db="EMBL/GenBank/DDBJ databases">
        <authorList>
            <person name="Varghese N."/>
            <person name="Submissions S."/>
        </authorList>
    </citation>
    <scope>NUCLEOTIDE SEQUENCE [LARGE SCALE GENOMIC DNA]</scope>
    <source>
        <strain evidence="3">DSM 23445</strain>
    </source>
</reference>
<gene>
    <name evidence="2" type="ORF">SAMN04489724_4712</name>
</gene>
<dbReference type="AlphaFoldDB" id="A0A1I7E1X8"/>
<dbReference type="Gene3D" id="2.60.120.10">
    <property type="entry name" value="Jelly Rolls"/>
    <property type="match status" value="1"/>
</dbReference>
<dbReference type="RefSeq" id="WP_091697823.1">
    <property type="nucleotide sequence ID" value="NZ_FPBF01000009.1"/>
</dbReference>
<dbReference type="InterPro" id="IPR014710">
    <property type="entry name" value="RmlC-like_jellyroll"/>
</dbReference>
<keyword evidence="3" id="KW-1185">Reference proteome</keyword>
<dbReference type="STRING" id="305507.SAMN04489724_4712"/>
<evidence type="ECO:0000259" key="1">
    <source>
        <dbReference type="Pfam" id="PF05523"/>
    </source>
</evidence>
<name>A0A1I7E1X8_9BACT</name>